<dbReference type="SMART" id="SM00225">
    <property type="entry name" value="BTB"/>
    <property type="match status" value="1"/>
</dbReference>
<evidence type="ECO:0000313" key="2">
    <source>
        <dbReference type="EMBL" id="RDL36921.1"/>
    </source>
</evidence>
<keyword evidence="3" id="KW-1185">Reference proteome</keyword>
<dbReference type="GeneID" id="43599122"/>
<dbReference type="InterPro" id="IPR011333">
    <property type="entry name" value="SKP1/BTB/POZ_sf"/>
</dbReference>
<dbReference type="PANTHER" id="PTHR47843:SF2">
    <property type="entry name" value="BTB DOMAIN-CONTAINING PROTEIN"/>
    <property type="match status" value="1"/>
</dbReference>
<evidence type="ECO:0000259" key="1">
    <source>
        <dbReference type="PROSITE" id="PS50097"/>
    </source>
</evidence>
<feature type="domain" description="BTB" evidence="1">
    <location>
        <begin position="14"/>
        <end position="82"/>
    </location>
</feature>
<dbReference type="Pfam" id="PF00651">
    <property type="entry name" value="BTB"/>
    <property type="match status" value="1"/>
</dbReference>
<dbReference type="PROSITE" id="PS50097">
    <property type="entry name" value="BTB"/>
    <property type="match status" value="1"/>
</dbReference>
<dbReference type="EMBL" id="NPIC01000004">
    <property type="protein sequence ID" value="RDL36921.1"/>
    <property type="molecule type" value="Genomic_DNA"/>
</dbReference>
<dbReference type="SUPFAM" id="SSF54695">
    <property type="entry name" value="POZ domain"/>
    <property type="match status" value="1"/>
</dbReference>
<sequence>MSIEEPLGKNLGCSIVKIYVGSTNTEFIVHQNIICSATEYFTKAFTGAFKERNGTIHLPEECPEAFSLFVDWLYRRRILLIAKQAHLNTLVKLYVFSEKICLTHLSNKVMDGIRIMCGKYKEAQVTTAMVGYVFKNTFLDSPLRTWALRDWVNHLDPTLNSGIPDAATTKDFAKLCTENEDFLEAYFCYMRTAANGKFPITRSYAAKCMYHRHPLKSMCYIGKAEWVVKPAWDSE</sequence>
<evidence type="ECO:0000313" key="3">
    <source>
        <dbReference type="Proteomes" id="UP000254866"/>
    </source>
</evidence>
<comment type="caution">
    <text evidence="2">The sequence shown here is derived from an EMBL/GenBank/DDBJ whole genome shotgun (WGS) entry which is preliminary data.</text>
</comment>
<organism evidence="2 3">
    <name type="scientific">Venustampulla echinocandica</name>
    <dbReference type="NCBI Taxonomy" id="2656787"/>
    <lineage>
        <taxon>Eukaryota</taxon>
        <taxon>Fungi</taxon>
        <taxon>Dikarya</taxon>
        <taxon>Ascomycota</taxon>
        <taxon>Pezizomycotina</taxon>
        <taxon>Leotiomycetes</taxon>
        <taxon>Helotiales</taxon>
        <taxon>Pleuroascaceae</taxon>
        <taxon>Venustampulla</taxon>
    </lineage>
</organism>
<dbReference type="RefSeq" id="XP_031869577.1">
    <property type="nucleotide sequence ID" value="XM_032014896.1"/>
</dbReference>
<reference evidence="2 3" key="1">
    <citation type="journal article" date="2018" name="IMA Fungus">
        <title>IMA Genome-F 9: Draft genome sequence of Annulohypoxylon stygium, Aspergillus mulundensis, Berkeleyomyces basicola (syn. Thielaviopsis basicola), Ceratocystis smalleyi, two Cercospora beticola strains, Coleophoma cylindrospora, Fusarium fracticaudum, Phialophora cf. hyalina, and Morchella septimelata.</title>
        <authorList>
            <person name="Wingfield B.D."/>
            <person name="Bills G.F."/>
            <person name="Dong Y."/>
            <person name="Huang W."/>
            <person name="Nel W.J."/>
            <person name="Swalarsk-Parry B.S."/>
            <person name="Vaghefi N."/>
            <person name="Wilken P.M."/>
            <person name="An Z."/>
            <person name="de Beer Z.W."/>
            <person name="De Vos L."/>
            <person name="Chen L."/>
            <person name="Duong T.A."/>
            <person name="Gao Y."/>
            <person name="Hammerbacher A."/>
            <person name="Kikkert J.R."/>
            <person name="Li Y."/>
            <person name="Li H."/>
            <person name="Li K."/>
            <person name="Li Q."/>
            <person name="Liu X."/>
            <person name="Ma X."/>
            <person name="Naidoo K."/>
            <person name="Pethybridge S.J."/>
            <person name="Sun J."/>
            <person name="Steenkamp E.T."/>
            <person name="van der Nest M.A."/>
            <person name="van Wyk S."/>
            <person name="Wingfield M.J."/>
            <person name="Xiong C."/>
            <person name="Yue Q."/>
            <person name="Zhang X."/>
        </authorList>
    </citation>
    <scope>NUCLEOTIDE SEQUENCE [LARGE SCALE GENOMIC DNA]</scope>
    <source>
        <strain evidence="2 3">BP 5553</strain>
    </source>
</reference>
<protein>
    <recommendedName>
        <fullName evidence="1">BTB domain-containing protein</fullName>
    </recommendedName>
</protein>
<dbReference type="PANTHER" id="PTHR47843">
    <property type="entry name" value="BTB DOMAIN-CONTAINING PROTEIN-RELATED"/>
    <property type="match status" value="1"/>
</dbReference>
<dbReference type="OrthoDB" id="6359816at2759"/>
<gene>
    <name evidence="2" type="ORF">BP5553_06273</name>
</gene>
<dbReference type="Proteomes" id="UP000254866">
    <property type="component" value="Unassembled WGS sequence"/>
</dbReference>
<dbReference type="AlphaFoldDB" id="A0A370TN27"/>
<dbReference type="Gene3D" id="3.30.710.10">
    <property type="entry name" value="Potassium Channel Kv1.1, Chain A"/>
    <property type="match status" value="1"/>
</dbReference>
<accession>A0A370TN27</accession>
<dbReference type="InterPro" id="IPR000210">
    <property type="entry name" value="BTB/POZ_dom"/>
</dbReference>
<name>A0A370TN27_9HELO</name>
<proteinExistence type="predicted"/>
<dbReference type="CDD" id="cd18186">
    <property type="entry name" value="BTB_POZ_ZBTB_KLHL-like"/>
    <property type="match status" value="1"/>
</dbReference>
<dbReference type="STRING" id="2656787.A0A370TN27"/>